<dbReference type="Pfam" id="PF04445">
    <property type="entry name" value="SAM_MT"/>
    <property type="match status" value="1"/>
</dbReference>
<reference evidence="2" key="1">
    <citation type="submission" date="2016-04" db="EMBL/GenBank/DDBJ databases">
        <authorList>
            <person name="Lyu Z."/>
            <person name="Lyu W."/>
        </authorList>
    </citation>
    <scope>NUCLEOTIDE SEQUENCE [LARGE SCALE GENOMIC DNA]</scope>
    <source>
        <strain evidence="2">C44</strain>
    </source>
</reference>
<evidence type="ECO:0000313" key="2">
    <source>
        <dbReference type="Proteomes" id="UP000078534"/>
    </source>
</evidence>
<dbReference type="Proteomes" id="UP000078534">
    <property type="component" value="Unassembled WGS sequence"/>
</dbReference>
<dbReference type="EMBL" id="LWSG01000015">
    <property type="protein sequence ID" value="OAS86090.1"/>
    <property type="molecule type" value="Genomic_DNA"/>
</dbReference>
<dbReference type="Gene3D" id="3.40.50.150">
    <property type="entry name" value="Vaccinia Virus protein VP39"/>
    <property type="match status" value="1"/>
</dbReference>
<dbReference type="InterPro" id="IPR029063">
    <property type="entry name" value="SAM-dependent_MTases_sf"/>
</dbReference>
<evidence type="ECO:0000313" key="1">
    <source>
        <dbReference type="EMBL" id="OAS86090.1"/>
    </source>
</evidence>
<keyword evidence="2" id="KW-1185">Reference proteome</keyword>
<comment type="caution">
    <text evidence="1">The sequence shown here is derived from an EMBL/GenBank/DDBJ whole genome shotgun (WGS) entry which is preliminary data.</text>
</comment>
<dbReference type="PANTHER" id="PTHR36112">
    <property type="entry name" value="RIBOSOMAL RNA SMALL SUBUNIT METHYLTRANSFERASE J"/>
    <property type="match status" value="1"/>
</dbReference>
<dbReference type="STRING" id="152268.A6K24_22470"/>
<accession>A0A179SY96</accession>
<dbReference type="OrthoDB" id="1653798at2"/>
<dbReference type="GO" id="GO:0008990">
    <property type="term" value="F:rRNA (guanine-N2-)-methyltransferase activity"/>
    <property type="evidence" value="ECO:0007669"/>
    <property type="project" value="InterPro"/>
</dbReference>
<dbReference type="InterPro" id="IPR007536">
    <property type="entry name" value="16SrRNA_methylTrfase_J"/>
</dbReference>
<name>A0A179SY96_9BACI</name>
<dbReference type="PANTHER" id="PTHR36112:SF1">
    <property type="entry name" value="RIBOSOMAL RNA SMALL SUBUNIT METHYLTRANSFERASE J"/>
    <property type="match status" value="1"/>
</dbReference>
<protein>
    <recommendedName>
        <fullName evidence="3">SAM-dependent methyltransferase</fullName>
    </recommendedName>
</protein>
<dbReference type="RefSeq" id="WP_066332612.1">
    <property type="nucleotide sequence ID" value="NZ_LWSG01000015.1"/>
</dbReference>
<proteinExistence type="predicted"/>
<dbReference type="SUPFAM" id="SSF53335">
    <property type="entry name" value="S-adenosyl-L-methionine-dependent methyltransferases"/>
    <property type="match status" value="1"/>
</dbReference>
<evidence type="ECO:0008006" key="3">
    <source>
        <dbReference type="Google" id="ProtNLM"/>
    </source>
</evidence>
<organism evidence="1 2">
    <name type="scientific">Metabacillus litoralis</name>
    <dbReference type="NCBI Taxonomy" id="152268"/>
    <lineage>
        <taxon>Bacteria</taxon>
        <taxon>Bacillati</taxon>
        <taxon>Bacillota</taxon>
        <taxon>Bacilli</taxon>
        <taxon>Bacillales</taxon>
        <taxon>Bacillaceae</taxon>
        <taxon>Metabacillus</taxon>
    </lineage>
</organism>
<sequence>MIVTTSSRPDDQLIQTAMEIAFELNGSYVKRSKQAVEYLKKNYRDNTLVVGKNRLELHFLDQNNPLFFHPNSAMFRIKRLLKGEKDPFSEACNLQVGDSFLDCTLGLASDSIVASYIVGKEGIVKGIEESSSLAYIVKTGLQQWETGLEVLDNAMKRIDVSSNDHLTFLRGCPNNSYDVIYFDPMFEETIEESIGILPLKSIANFTPLKKEAINEAKRVAKRRIVLKDHWRSTRFEENGFIVNIRKSAKFHYGVIEISD</sequence>
<dbReference type="AlphaFoldDB" id="A0A179SY96"/>
<gene>
    <name evidence="1" type="ORF">A6K24_22470</name>
</gene>